<evidence type="ECO:0000259" key="7">
    <source>
        <dbReference type="Pfam" id="PF02754"/>
    </source>
</evidence>
<evidence type="ECO:0000256" key="3">
    <source>
        <dbReference type="ARBA" id="ARBA00022723"/>
    </source>
</evidence>
<dbReference type="PANTHER" id="PTHR43551:SF1">
    <property type="entry name" value="HETERODISULFIDE REDUCTASE"/>
    <property type="match status" value="1"/>
</dbReference>
<keyword evidence="4" id="KW-0249">Electron transport</keyword>
<proteinExistence type="predicted"/>
<dbReference type="AlphaFoldDB" id="X0WI04"/>
<dbReference type="GO" id="GO:0051539">
    <property type="term" value="F:4 iron, 4 sulfur cluster binding"/>
    <property type="evidence" value="ECO:0007669"/>
    <property type="project" value="UniProtKB-KW"/>
</dbReference>
<feature type="non-terminal residue" evidence="8">
    <location>
        <position position="1"/>
    </location>
</feature>
<keyword evidence="2" id="KW-0004">4Fe-4S</keyword>
<feature type="domain" description="Cysteine-rich" evidence="7">
    <location>
        <begin position="161"/>
        <end position="247"/>
    </location>
</feature>
<evidence type="ECO:0000256" key="4">
    <source>
        <dbReference type="ARBA" id="ARBA00022982"/>
    </source>
</evidence>
<dbReference type="EMBL" id="BARS01043893">
    <property type="protein sequence ID" value="GAG30310.1"/>
    <property type="molecule type" value="Genomic_DNA"/>
</dbReference>
<evidence type="ECO:0000256" key="6">
    <source>
        <dbReference type="ARBA" id="ARBA00023014"/>
    </source>
</evidence>
<evidence type="ECO:0000256" key="1">
    <source>
        <dbReference type="ARBA" id="ARBA00022448"/>
    </source>
</evidence>
<accession>X0WI04</accession>
<keyword evidence="6" id="KW-0411">Iron-sulfur</keyword>
<protein>
    <recommendedName>
        <fullName evidence="7">Cysteine-rich domain-containing protein</fullName>
    </recommendedName>
</protein>
<evidence type="ECO:0000313" key="8">
    <source>
        <dbReference type="EMBL" id="GAG30310.1"/>
    </source>
</evidence>
<comment type="caution">
    <text evidence="8">The sequence shown here is derived from an EMBL/GenBank/DDBJ whole genome shotgun (WGS) entry which is preliminary data.</text>
</comment>
<keyword evidence="3" id="KW-0479">Metal-binding</keyword>
<dbReference type="GO" id="GO:0016491">
    <property type="term" value="F:oxidoreductase activity"/>
    <property type="evidence" value="ECO:0007669"/>
    <property type="project" value="UniProtKB-ARBA"/>
</dbReference>
<dbReference type="InterPro" id="IPR004017">
    <property type="entry name" value="Cys_rich_dom"/>
</dbReference>
<name>X0WI04_9ZZZZ</name>
<evidence type="ECO:0000256" key="5">
    <source>
        <dbReference type="ARBA" id="ARBA00023004"/>
    </source>
</evidence>
<keyword evidence="1" id="KW-0813">Transport</keyword>
<keyword evidence="5" id="KW-0408">Iron</keyword>
<organism evidence="8">
    <name type="scientific">marine sediment metagenome</name>
    <dbReference type="NCBI Taxonomy" id="412755"/>
    <lineage>
        <taxon>unclassified sequences</taxon>
        <taxon>metagenomes</taxon>
        <taxon>ecological metagenomes</taxon>
    </lineage>
</organism>
<feature type="non-terminal residue" evidence="8">
    <location>
        <position position="249"/>
    </location>
</feature>
<evidence type="ECO:0000256" key="2">
    <source>
        <dbReference type="ARBA" id="ARBA00022485"/>
    </source>
</evidence>
<dbReference type="Pfam" id="PF02754">
    <property type="entry name" value="CCG"/>
    <property type="match status" value="1"/>
</dbReference>
<dbReference type="PANTHER" id="PTHR43551">
    <property type="entry name" value="FUMARATE REDUCTASE IRON-SULFUR SUBUNIT"/>
    <property type="match status" value="1"/>
</dbReference>
<reference evidence="8" key="1">
    <citation type="journal article" date="2014" name="Front. Microbiol.">
        <title>High frequency of phylogenetically diverse reductive dehalogenase-homologous genes in deep subseafloor sedimentary metagenomes.</title>
        <authorList>
            <person name="Kawai M."/>
            <person name="Futagami T."/>
            <person name="Toyoda A."/>
            <person name="Takaki Y."/>
            <person name="Nishi S."/>
            <person name="Hori S."/>
            <person name="Arai W."/>
            <person name="Tsubouchi T."/>
            <person name="Morono Y."/>
            <person name="Uchiyama I."/>
            <person name="Ito T."/>
            <person name="Fujiyama A."/>
            <person name="Inagaki F."/>
            <person name="Takami H."/>
        </authorList>
    </citation>
    <scope>NUCLEOTIDE SEQUENCE</scope>
    <source>
        <strain evidence="8">Expedition CK06-06</strain>
    </source>
</reference>
<sequence>KEDWIETVEWLEEELQQEARDKQAVLPLDKKGARLFYTVNPREPMFFPLSILAVGKIFYAAGESWTFSSDNYDVTNYGYYSGDDEAAAIISDRLVQSMKKLGCKTLILAECGHGLNANRWEAPEWLSKKYDFEVKSILEIVADYIRQGRIKLDPSLNPNPVTLHDPCNLVRLGGIVEEQRFILKNAVSHFIEMFPNKEKNFCCGGGGGQLAMTRFSQRRLKAGQIKADQIRKTGAKIVAAPCHNCIDQL</sequence>
<gene>
    <name evidence="8" type="ORF">S01H1_66388</name>
</gene>
<dbReference type="GO" id="GO:0046872">
    <property type="term" value="F:metal ion binding"/>
    <property type="evidence" value="ECO:0007669"/>
    <property type="project" value="UniProtKB-KW"/>
</dbReference>